<reference evidence="1" key="1">
    <citation type="submission" date="2020-07" db="EMBL/GenBank/DDBJ databases">
        <title>Complete genome sequence of Streptomyces phage Shady.</title>
        <authorList>
            <person name="Ortega C.A."/>
            <person name="Hernandez I."/>
            <person name="Guadalupe Vizoso-Pinto M."/>
            <person name="Clark J.D."/>
            <person name="Liu M."/>
            <person name="Burrowes B.H."/>
        </authorList>
    </citation>
    <scope>NUCLEOTIDE SEQUENCE</scope>
</reference>
<proteinExistence type="predicted"/>
<dbReference type="Proteomes" id="UP000663311">
    <property type="component" value="Segment"/>
</dbReference>
<dbReference type="EMBL" id="MT701596">
    <property type="protein sequence ID" value="QPB09814.1"/>
    <property type="molecule type" value="Genomic_DNA"/>
</dbReference>
<name>A0A873WVT5_9CAUD</name>
<keyword evidence="2" id="KW-1185">Reference proteome</keyword>
<organism evidence="1 2">
    <name type="scientific">Streptomyces phage Shady</name>
    <dbReference type="NCBI Taxonomy" id="2767585"/>
    <lineage>
        <taxon>Viruses</taxon>
        <taxon>Duplodnaviria</taxon>
        <taxon>Heunggongvirae</taxon>
        <taxon>Uroviricota</taxon>
        <taxon>Caudoviricetes</taxon>
        <taxon>Colingsworthviridae</taxon>
        <taxon>Shadyvirus</taxon>
        <taxon>Shadyvirus shady</taxon>
    </lineage>
</organism>
<sequence>MTDRLNGFAAQVRITGEVASLSPVARRRFPLGRSKTSRVVVSNPLDALRPDIRATVERVATARGIRFADIVVVSPTKAIMP</sequence>
<evidence type="ECO:0000313" key="2">
    <source>
        <dbReference type="Proteomes" id="UP000663311"/>
    </source>
</evidence>
<protein>
    <submittedName>
        <fullName evidence="1">Uncharacterized protein</fullName>
    </submittedName>
</protein>
<evidence type="ECO:0000313" key="1">
    <source>
        <dbReference type="EMBL" id="QPB09814.1"/>
    </source>
</evidence>
<gene>
    <name evidence="1" type="ORF">CPT_Shady_053</name>
</gene>
<accession>A0A873WVT5</accession>